<reference evidence="12" key="1">
    <citation type="journal article" date="2019" name="Int. J. Syst. Evol. Microbiol.">
        <title>The Global Catalogue of Microorganisms (GCM) 10K type strain sequencing project: providing services to taxonomists for standard genome sequencing and annotation.</title>
        <authorList>
            <consortium name="The Broad Institute Genomics Platform"/>
            <consortium name="The Broad Institute Genome Sequencing Center for Infectious Disease"/>
            <person name="Wu L."/>
            <person name="Ma J."/>
        </authorList>
    </citation>
    <scope>NUCLEOTIDE SEQUENCE [LARGE SCALE GENOMIC DNA]</scope>
    <source>
        <strain evidence="12">JCM 14306</strain>
    </source>
</reference>
<dbReference type="InterPro" id="IPR036393">
    <property type="entry name" value="AceGlu_kinase-like_sf"/>
</dbReference>
<keyword evidence="12" id="KW-1185">Reference proteome</keyword>
<keyword evidence="5" id="KW-0547">Nucleotide-binding</keyword>
<evidence type="ECO:0000259" key="10">
    <source>
        <dbReference type="Pfam" id="PF00696"/>
    </source>
</evidence>
<organism evidence="11 12">
    <name type="scientific">Kribbella alba</name>
    <dbReference type="NCBI Taxonomy" id="190197"/>
    <lineage>
        <taxon>Bacteria</taxon>
        <taxon>Bacillati</taxon>
        <taxon>Actinomycetota</taxon>
        <taxon>Actinomycetes</taxon>
        <taxon>Propionibacteriales</taxon>
        <taxon>Kribbellaceae</taxon>
        <taxon>Kribbella</taxon>
    </lineage>
</organism>
<keyword evidence="4" id="KW-0808">Transferase</keyword>
<dbReference type="Gene3D" id="3.40.1160.10">
    <property type="entry name" value="Acetylglutamate kinase-like"/>
    <property type="match status" value="1"/>
</dbReference>
<keyword evidence="6" id="KW-0418">Kinase</keyword>
<evidence type="ECO:0000256" key="1">
    <source>
        <dbReference type="ARBA" id="ARBA00004791"/>
    </source>
</evidence>
<feature type="domain" description="Aspartate/glutamate/uridylate kinase" evidence="10">
    <location>
        <begin position="4"/>
        <end position="70"/>
    </location>
</feature>
<protein>
    <recommendedName>
        <fullName evidence="3">UMP kinase</fullName>
        <ecNumber evidence="3">2.7.4.22</ecNumber>
    </recommendedName>
    <alternativeName>
        <fullName evidence="9">Uridine monophosphate kinase</fullName>
    </alternativeName>
</protein>
<dbReference type="SUPFAM" id="SSF53633">
    <property type="entry name" value="Carbamate kinase-like"/>
    <property type="match status" value="1"/>
</dbReference>
<evidence type="ECO:0000256" key="7">
    <source>
        <dbReference type="ARBA" id="ARBA00022840"/>
    </source>
</evidence>
<dbReference type="InterPro" id="IPR001048">
    <property type="entry name" value="Asp/Glu/Uridylate_kinase"/>
</dbReference>
<evidence type="ECO:0000256" key="5">
    <source>
        <dbReference type="ARBA" id="ARBA00022741"/>
    </source>
</evidence>
<comment type="similarity">
    <text evidence="2">Belongs to the UMP kinase family.</text>
</comment>
<name>A0ABN2FKH2_9ACTN</name>
<comment type="caution">
    <text evidence="11">The sequence shown here is derived from an EMBL/GenBank/DDBJ whole genome shotgun (WGS) entry which is preliminary data.</text>
</comment>
<dbReference type="PANTHER" id="PTHR42833">
    <property type="entry name" value="URIDYLATE KINASE"/>
    <property type="match status" value="1"/>
</dbReference>
<dbReference type="Proteomes" id="UP001501319">
    <property type="component" value="Unassembled WGS sequence"/>
</dbReference>
<comment type="pathway">
    <text evidence="1">Pyrimidine metabolism; CTP biosynthesis via de novo pathway; UDP from UMP (UMPK route): step 1/1.</text>
</comment>
<sequence>MYRRLVIKLSGQAIAGSAQFGFNSDSLTHLANEVIAARNTGVQVAVVVGGGNVFRGNRAEDWGIDRVEADNIGAAISTGTPIGTVISCAREK</sequence>
<evidence type="ECO:0000256" key="6">
    <source>
        <dbReference type="ARBA" id="ARBA00022777"/>
    </source>
</evidence>
<dbReference type="EC" id="2.7.4.22" evidence="3"/>
<accession>A0ABN2FKH2</accession>
<keyword evidence="8" id="KW-0665">Pyrimidine biosynthesis</keyword>
<evidence type="ECO:0000313" key="11">
    <source>
        <dbReference type="EMBL" id="GAA1649311.1"/>
    </source>
</evidence>
<evidence type="ECO:0000256" key="3">
    <source>
        <dbReference type="ARBA" id="ARBA00012899"/>
    </source>
</evidence>
<dbReference type="PANTHER" id="PTHR42833:SF4">
    <property type="entry name" value="URIDYLATE KINASE PUMPKIN, CHLOROPLASTIC"/>
    <property type="match status" value="1"/>
</dbReference>
<dbReference type="Pfam" id="PF00696">
    <property type="entry name" value="AA_kinase"/>
    <property type="match status" value="1"/>
</dbReference>
<evidence type="ECO:0000256" key="8">
    <source>
        <dbReference type="ARBA" id="ARBA00022975"/>
    </source>
</evidence>
<gene>
    <name evidence="11" type="ORF">GCM10009744_45960</name>
</gene>
<evidence type="ECO:0000313" key="12">
    <source>
        <dbReference type="Proteomes" id="UP001501319"/>
    </source>
</evidence>
<evidence type="ECO:0000256" key="2">
    <source>
        <dbReference type="ARBA" id="ARBA00007614"/>
    </source>
</evidence>
<dbReference type="RefSeq" id="WP_344113989.1">
    <property type="nucleotide sequence ID" value="NZ_BAAANE010000007.1"/>
</dbReference>
<evidence type="ECO:0000256" key="4">
    <source>
        <dbReference type="ARBA" id="ARBA00022679"/>
    </source>
</evidence>
<keyword evidence="7" id="KW-0067">ATP-binding</keyword>
<evidence type="ECO:0000256" key="9">
    <source>
        <dbReference type="ARBA" id="ARBA00032092"/>
    </source>
</evidence>
<proteinExistence type="inferred from homology"/>
<dbReference type="EMBL" id="BAAANE010000007">
    <property type="protein sequence ID" value="GAA1649311.1"/>
    <property type="molecule type" value="Genomic_DNA"/>
</dbReference>